<evidence type="ECO:0000256" key="1">
    <source>
        <dbReference type="SAM" id="MobiDB-lite"/>
    </source>
</evidence>
<keyword evidence="3" id="KW-1185">Reference proteome</keyword>
<evidence type="ECO:0000313" key="3">
    <source>
        <dbReference type="Proteomes" id="UP000244005"/>
    </source>
</evidence>
<proteinExistence type="predicted"/>
<dbReference type="AlphaFoldDB" id="A0A2R6WRD7"/>
<feature type="compositionally biased region" description="Basic residues" evidence="1">
    <location>
        <begin position="52"/>
        <end position="62"/>
    </location>
</feature>
<evidence type="ECO:0000313" key="2">
    <source>
        <dbReference type="EMBL" id="PTQ36427.1"/>
    </source>
</evidence>
<feature type="region of interest" description="Disordered" evidence="1">
    <location>
        <begin position="49"/>
        <end position="69"/>
    </location>
</feature>
<dbReference type="Proteomes" id="UP000244005">
    <property type="component" value="Unassembled WGS sequence"/>
</dbReference>
<sequence length="171" mass="19016">MNTKPVLTSHSSRIVILKQKLPGSLRLVKAACRRDGRNPADPARNILVDGGRRKRSTPRTFRRGAGDRRHGLSCARHLGPNRSTWAGHAGSGASGNRCAMRVGRSSPQFVRCDWGANRSRANQHDANLKPRPSDINPNNQLLRAQYSLLLSCDEYRIDAHPCYFSCMRGKC</sequence>
<dbReference type="EMBL" id="KZ772736">
    <property type="protein sequence ID" value="PTQ36427.1"/>
    <property type="molecule type" value="Genomic_DNA"/>
</dbReference>
<protein>
    <submittedName>
        <fullName evidence="2">Uncharacterized protein</fullName>
    </submittedName>
</protein>
<organism evidence="2 3">
    <name type="scientific">Marchantia polymorpha</name>
    <name type="common">Common liverwort</name>
    <name type="synonym">Marchantia aquatica</name>
    <dbReference type="NCBI Taxonomy" id="3197"/>
    <lineage>
        <taxon>Eukaryota</taxon>
        <taxon>Viridiplantae</taxon>
        <taxon>Streptophyta</taxon>
        <taxon>Embryophyta</taxon>
        <taxon>Marchantiophyta</taxon>
        <taxon>Marchantiopsida</taxon>
        <taxon>Marchantiidae</taxon>
        <taxon>Marchantiales</taxon>
        <taxon>Marchantiaceae</taxon>
        <taxon>Marchantia</taxon>
    </lineage>
</organism>
<reference evidence="3" key="1">
    <citation type="journal article" date="2017" name="Cell">
        <title>Insights into land plant evolution garnered from the Marchantia polymorpha genome.</title>
        <authorList>
            <person name="Bowman J.L."/>
            <person name="Kohchi T."/>
            <person name="Yamato K.T."/>
            <person name="Jenkins J."/>
            <person name="Shu S."/>
            <person name="Ishizaki K."/>
            <person name="Yamaoka S."/>
            <person name="Nishihama R."/>
            <person name="Nakamura Y."/>
            <person name="Berger F."/>
            <person name="Adam C."/>
            <person name="Aki S.S."/>
            <person name="Althoff F."/>
            <person name="Araki T."/>
            <person name="Arteaga-Vazquez M.A."/>
            <person name="Balasubrmanian S."/>
            <person name="Barry K."/>
            <person name="Bauer D."/>
            <person name="Boehm C.R."/>
            <person name="Briginshaw L."/>
            <person name="Caballero-Perez J."/>
            <person name="Catarino B."/>
            <person name="Chen F."/>
            <person name="Chiyoda S."/>
            <person name="Chovatia M."/>
            <person name="Davies K.M."/>
            <person name="Delmans M."/>
            <person name="Demura T."/>
            <person name="Dierschke T."/>
            <person name="Dolan L."/>
            <person name="Dorantes-Acosta A.E."/>
            <person name="Eklund D.M."/>
            <person name="Florent S.N."/>
            <person name="Flores-Sandoval E."/>
            <person name="Fujiyama A."/>
            <person name="Fukuzawa H."/>
            <person name="Galik B."/>
            <person name="Grimanelli D."/>
            <person name="Grimwood J."/>
            <person name="Grossniklaus U."/>
            <person name="Hamada T."/>
            <person name="Haseloff J."/>
            <person name="Hetherington A.J."/>
            <person name="Higo A."/>
            <person name="Hirakawa Y."/>
            <person name="Hundley H.N."/>
            <person name="Ikeda Y."/>
            <person name="Inoue K."/>
            <person name="Inoue S.I."/>
            <person name="Ishida S."/>
            <person name="Jia Q."/>
            <person name="Kakita M."/>
            <person name="Kanazawa T."/>
            <person name="Kawai Y."/>
            <person name="Kawashima T."/>
            <person name="Kennedy M."/>
            <person name="Kinose K."/>
            <person name="Kinoshita T."/>
            <person name="Kohara Y."/>
            <person name="Koide E."/>
            <person name="Komatsu K."/>
            <person name="Kopischke S."/>
            <person name="Kubo M."/>
            <person name="Kyozuka J."/>
            <person name="Lagercrantz U."/>
            <person name="Lin S.S."/>
            <person name="Lindquist E."/>
            <person name="Lipzen A.M."/>
            <person name="Lu C.W."/>
            <person name="De Luna E."/>
            <person name="Martienssen R.A."/>
            <person name="Minamino N."/>
            <person name="Mizutani M."/>
            <person name="Mizutani M."/>
            <person name="Mochizuki N."/>
            <person name="Monte I."/>
            <person name="Mosher R."/>
            <person name="Nagasaki H."/>
            <person name="Nakagami H."/>
            <person name="Naramoto S."/>
            <person name="Nishitani K."/>
            <person name="Ohtani M."/>
            <person name="Okamoto T."/>
            <person name="Okumura M."/>
            <person name="Phillips J."/>
            <person name="Pollak B."/>
            <person name="Reinders A."/>
            <person name="Rovekamp M."/>
            <person name="Sano R."/>
            <person name="Sawa S."/>
            <person name="Schmid M.W."/>
            <person name="Shirakawa M."/>
            <person name="Solano R."/>
            <person name="Spunde A."/>
            <person name="Suetsugu N."/>
            <person name="Sugano S."/>
            <person name="Sugiyama A."/>
            <person name="Sun R."/>
            <person name="Suzuki Y."/>
            <person name="Takenaka M."/>
            <person name="Takezawa D."/>
            <person name="Tomogane H."/>
            <person name="Tsuzuki M."/>
            <person name="Ueda T."/>
            <person name="Umeda M."/>
            <person name="Ward J.M."/>
            <person name="Watanabe Y."/>
            <person name="Yazaki K."/>
            <person name="Yokoyama R."/>
            <person name="Yoshitake Y."/>
            <person name="Yotsui I."/>
            <person name="Zachgo S."/>
            <person name="Schmutz J."/>
        </authorList>
    </citation>
    <scope>NUCLEOTIDE SEQUENCE [LARGE SCALE GENOMIC DNA]</scope>
    <source>
        <strain evidence="3">Tak-1</strain>
    </source>
</reference>
<name>A0A2R6WRD7_MARPO</name>
<gene>
    <name evidence="2" type="ORF">MARPO_0064s0102</name>
</gene>
<dbReference type="Gramene" id="Mp8g00960.1">
    <property type="protein sequence ID" value="Mp8g00960.1.cds"/>
    <property type="gene ID" value="Mp8g00960"/>
</dbReference>
<accession>A0A2R6WRD7</accession>